<keyword evidence="10" id="KW-0067">ATP-binding</keyword>
<proteinExistence type="predicted"/>
<evidence type="ECO:0000259" key="15">
    <source>
        <dbReference type="PROSITE" id="PS50109"/>
    </source>
</evidence>
<dbReference type="GO" id="GO:0005886">
    <property type="term" value="C:plasma membrane"/>
    <property type="evidence" value="ECO:0007669"/>
    <property type="project" value="UniProtKB-SubCell"/>
</dbReference>
<evidence type="ECO:0000256" key="11">
    <source>
        <dbReference type="ARBA" id="ARBA00022989"/>
    </source>
</evidence>
<sequence>MTTFDIILLLSSTIFLILLISVSMKCYYIKNNMKSFCEQIKEVRLSEREQPLSVASFDANTVDLANEINYLIKDLKDMARRAKQSEKNNKLIMAGVSHDFRTPLTTVDGYLQLINETLEECDIFKKDDKNSSMIIGQFNIINEKIKYLKLLSEEFFDVTYINALEKDSLSNVRFDKIISEVLMDNHDWMKERDLETIIDIPDEAIYVKADEHNLRRIIDNLFTNVKKYAQNHLDISVNISNDEVILTIINDLDNMLEFDVNHIFEPFYRAKGRSGPGAGLGLYVCKELANAMNFKISGDIKNNNFSIVLNMPTK</sequence>
<evidence type="ECO:0000313" key="16">
    <source>
        <dbReference type="EMBL" id="SJZ60284.1"/>
    </source>
</evidence>
<evidence type="ECO:0000256" key="5">
    <source>
        <dbReference type="ARBA" id="ARBA00022553"/>
    </source>
</evidence>
<keyword evidence="9 16" id="KW-0418">Kinase</keyword>
<dbReference type="GO" id="GO:0000155">
    <property type="term" value="F:phosphorelay sensor kinase activity"/>
    <property type="evidence" value="ECO:0007669"/>
    <property type="project" value="InterPro"/>
</dbReference>
<evidence type="ECO:0000256" key="8">
    <source>
        <dbReference type="ARBA" id="ARBA00022741"/>
    </source>
</evidence>
<dbReference type="SUPFAM" id="SSF47384">
    <property type="entry name" value="Homodimeric domain of signal transducing histidine kinase"/>
    <property type="match status" value="1"/>
</dbReference>
<dbReference type="EC" id="2.7.13.3" evidence="3"/>
<gene>
    <name evidence="16" type="ORF">SAMN02745110_01029</name>
</gene>
<comment type="catalytic activity">
    <reaction evidence="1">
        <text>ATP + protein L-histidine = ADP + protein N-phospho-L-histidine.</text>
        <dbReference type="EC" id="2.7.13.3"/>
    </reaction>
</comment>
<evidence type="ECO:0000256" key="4">
    <source>
        <dbReference type="ARBA" id="ARBA00022475"/>
    </source>
</evidence>
<evidence type="ECO:0000256" key="6">
    <source>
        <dbReference type="ARBA" id="ARBA00022679"/>
    </source>
</evidence>
<dbReference type="PANTHER" id="PTHR45528:SF1">
    <property type="entry name" value="SENSOR HISTIDINE KINASE CPXA"/>
    <property type="match status" value="1"/>
</dbReference>
<keyword evidence="13 14" id="KW-0472">Membrane</keyword>
<keyword evidence="12" id="KW-0902">Two-component regulatory system</keyword>
<feature type="domain" description="Histidine kinase" evidence="15">
    <location>
        <begin position="95"/>
        <end position="314"/>
    </location>
</feature>
<evidence type="ECO:0000256" key="12">
    <source>
        <dbReference type="ARBA" id="ARBA00023012"/>
    </source>
</evidence>
<evidence type="ECO:0000256" key="13">
    <source>
        <dbReference type="ARBA" id="ARBA00023136"/>
    </source>
</evidence>
<dbReference type="CDD" id="cd00082">
    <property type="entry name" value="HisKA"/>
    <property type="match status" value="1"/>
</dbReference>
<dbReference type="InterPro" id="IPR003661">
    <property type="entry name" value="HisK_dim/P_dom"/>
</dbReference>
<dbReference type="Pfam" id="PF00512">
    <property type="entry name" value="HisKA"/>
    <property type="match status" value="1"/>
</dbReference>
<dbReference type="EMBL" id="FUXA01000006">
    <property type="protein sequence ID" value="SJZ60284.1"/>
    <property type="molecule type" value="Genomic_DNA"/>
</dbReference>
<dbReference type="SUPFAM" id="SSF55874">
    <property type="entry name" value="ATPase domain of HSP90 chaperone/DNA topoisomerase II/histidine kinase"/>
    <property type="match status" value="1"/>
</dbReference>
<keyword evidence="5" id="KW-0597">Phosphoprotein</keyword>
<evidence type="ECO:0000256" key="7">
    <source>
        <dbReference type="ARBA" id="ARBA00022692"/>
    </source>
</evidence>
<name>A0A1T4M0N2_9FIRM</name>
<dbReference type="AlphaFoldDB" id="A0A1T4M0N2"/>
<dbReference type="OrthoDB" id="335833at2"/>
<dbReference type="Pfam" id="PF02518">
    <property type="entry name" value="HATPase_c"/>
    <property type="match status" value="1"/>
</dbReference>
<dbReference type="InterPro" id="IPR036097">
    <property type="entry name" value="HisK_dim/P_sf"/>
</dbReference>
<reference evidence="16 17" key="1">
    <citation type="submission" date="2017-02" db="EMBL/GenBank/DDBJ databases">
        <authorList>
            <person name="Peterson S.W."/>
        </authorList>
    </citation>
    <scope>NUCLEOTIDE SEQUENCE [LARGE SCALE GENOMIC DNA]</scope>
    <source>
        <strain evidence="16 17">ATCC 17233</strain>
    </source>
</reference>
<dbReference type="InterPro" id="IPR003594">
    <property type="entry name" value="HATPase_dom"/>
</dbReference>
<dbReference type="PANTHER" id="PTHR45528">
    <property type="entry name" value="SENSOR HISTIDINE KINASE CPXA"/>
    <property type="match status" value="1"/>
</dbReference>
<comment type="subcellular location">
    <subcellularLocation>
        <location evidence="2">Cell membrane</location>
        <topology evidence="2">Multi-pass membrane protein</topology>
    </subcellularLocation>
</comment>
<dbReference type="GO" id="GO:0005524">
    <property type="term" value="F:ATP binding"/>
    <property type="evidence" value="ECO:0007669"/>
    <property type="project" value="UniProtKB-KW"/>
</dbReference>
<dbReference type="InterPro" id="IPR036890">
    <property type="entry name" value="HATPase_C_sf"/>
</dbReference>
<evidence type="ECO:0000256" key="10">
    <source>
        <dbReference type="ARBA" id="ARBA00022840"/>
    </source>
</evidence>
<keyword evidence="17" id="KW-1185">Reference proteome</keyword>
<accession>A0A1T4M0N2</accession>
<dbReference type="InterPro" id="IPR050398">
    <property type="entry name" value="HssS/ArlS-like"/>
</dbReference>
<dbReference type="SMART" id="SM00387">
    <property type="entry name" value="HATPase_c"/>
    <property type="match status" value="1"/>
</dbReference>
<dbReference type="CDD" id="cd00075">
    <property type="entry name" value="HATPase"/>
    <property type="match status" value="1"/>
</dbReference>
<keyword evidence="6" id="KW-0808">Transferase</keyword>
<evidence type="ECO:0000256" key="14">
    <source>
        <dbReference type="SAM" id="Phobius"/>
    </source>
</evidence>
<keyword evidence="4" id="KW-1003">Cell membrane</keyword>
<evidence type="ECO:0000313" key="17">
    <source>
        <dbReference type="Proteomes" id="UP000189857"/>
    </source>
</evidence>
<keyword evidence="7 14" id="KW-0812">Transmembrane</keyword>
<dbReference type="InterPro" id="IPR005467">
    <property type="entry name" value="His_kinase_dom"/>
</dbReference>
<evidence type="ECO:0000256" key="2">
    <source>
        <dbReference type="ARBA" id="ARBA00004651"/>
    </source>
</evidence>
<evidence type="ECO:0000256" key="1">
    <source>
        <dbReference type="ARBA" id="ARBA00000085"/>
    </source>
</evidence>
<keyword evidence="11 14" id="KW-1133">Transmembrane helix</keyword>
<dbReference type="PROSITE" id="PS50109">
    <property type="entry name" value="HIS_KIN"/>
    <property type="match status" value="1"/>
</dbReference>
<organism evidence="16 17">
    <name type="scientific">Eubacterium ruminantium</name>
    <dbReference type="NCBI Taxonomy" id="42322"/>
    <lineage>
        <taxon>Bacteria</taxon>
        <taxon>Bacillati</taxon>
        <taxon>Bacillota</taxon>
        <taxon>Clostridia</taxon>
        <taxon>Eubacteriales</taxon>
        <taxon>Eubacteriaceae</taxon>
        <taxon>Eubacterium</taxon>
    </lineage>
</organism>
<evidence type="ECO:0000256" key="3">
    <source>
        <dbReference type="ARBA" id="ARBA00012438"/>
    </source>
</evidence>
<keyword evidence="8" id="KW-0547">Nucleotide-binding</keyword>
<dbReference type="Gene3D" id="3.30.565.10">
    <property type="entry name" value="Histidine kinase-like ATPase, C-terminal domain"/>
    <property type="match status" value="1"/>
</dbReference>
<feature type="transmembrane region" description="Helical" evidence="14">
    <location>
        <begin position="6"/>
        <end position="28"/>
    </location>
</feature>
<dbReference type="Gene3D" id="1.10.287.130">
    <property type="match status" value="1"/>
</dbReference>
<dbReference type="Proteomes" id="UP000189857">
    <property type="component" value="Unassembled WGS sequence"/>
</dbReference>
<evidence type="ECO:0000256" key="9">
    <source>
        <dbReference type="ARBA" id="ARBA00022777"/>
    </source>
</evidence>
<protein>
    <recommendedName>
        <fullName evidence="3">histidine kinase</fullName>
        <ecNumber evidence="3">2.7.13.3</ecNumber>
    </recommendedName>
</protein>